<protein>
    <submittedName>
        <fullName evidence="1">Tight adherence protein B</fullName>
    </submittedName>
</protein>
<keyword evidence="2" id="KW-1185">Reference proteome</keyword>
<sequence length="646" mass="66421">MRRRTGTPRAARAGALLGALLLGGYAAAPALAAEPGEVSIDLMEPGESSLRVLVSLPDGVQADLDDVRVTLDGQDAPTTAAIAGNQVRRTAVLAIDTSLSMEEDDRIGAAETAALAFLAAVPDDVFVGVVTFDDDAQTVLEPTQDRAAAEAAVSDLQMNADTALYGGVQAAVTLTGSEGARQVLLLSDGEDSVGGDLAATVQVLQDAGVRLDAVALDEDSPATALGQLAAAGGGEVVAADPESLTAVFSEQAQAIAAQLVLDVEVPAGVDGATAPIAVTVGSAAGPLAASAEAPLGDLGSAATADAAPLAAAPSTETFAIPAGGLYVGVAVCALGLVAVLVLAVPRRPAALTPAERVTTYAETVSATRPSRPAQTKGAEDPFATTKAAATNVLKRNQGLEARIAARLEGAGSALKPAEWLLVHLGVFFVVGLLGLLLGGGNVLIGLLFLVLGAVGPWFYLGRQRSKRRKAFDAALPDTLQLLSSSLAAGLSLAQGCDTVSREGRDPVAGEFKRVLVETRLGVDLDVALADVAERYESKDFGWVVMAIRIQREVGGNLAELLDTVAATMREREYLRRQVDSLAAEGKLSAWIIGGLPPAFVLYLVLTQRDYVMPMFTDPRGWVMLGLAGVLLGTGVFWMSRLVKVEV</sequence>
<organism evidence="1 2">
    <name type="scientific">Nocardioides zeae</name>
    <dbReference type="NCBI Taxonomy" id="1457234"/>
    <lineage>
        <taxon>Bacteria</taxon>
        <taxon>Bacillati</taxon>
        <taxon>Actinomycetota</taxon>
        <taxon>Actinomycetes</taxon>
        <taxon>Propionibacteriales</taxon>
        <taxon>Nocardioidaceae</taxon>
        <taxon>Nocardioides</taxon>
    </lineage>
</organism>
<proteinExistence type="predicted"/>
<evidence type="ECO:0000313" key="1">
    <source>
        <dbReference type="EMBL" id="MDR6210059.1"/>
    </source>
</evidence>
<accession>A0ACC6IHA1</accession>
<name>A0ACC6IHA1_9ACTN</name>
<gene>
    <name evidence="1" type="ORF">QE364_001766</name>
</gene>
<evidence type="ECO:0000313" key="2">
    <source>
        <dbReference type="Proteomes" id="UP001261666"/>
    </source>
</evidence>
<dbReference type="EMBL" id="JAVIZJ010000004">
    <property type="protein sequence ID" value="MDR6210059.1"/>
    <property type="molecule type" value="Genomic_DNA"/>
</dbReference>
<comment type="caution">
    <text evidence="1">The sequence shown here is derived from an EMBL/GenBank/DDBJ whole genome shotgun (WGS) entry which is preliminary data.</text>
</comment>
<reference evidence="1" key="1">
    <citation type="submission" date="2023-08" db="EMBL/GenBank/DDBJ databases">
        <title>Functional and genomic diversity of the sorghum phyllosphere microbiome.</title>
        <authorList>
            <person name="Shade A."/>
        </authorList>
    </citation>
    <scope>NUCLEOTIDE SEQUENCE</scope>
    <source>
        <strain evidence="1">SORGH_AS_0885</strain>
    </source>
</reference>
<dbReference type="Proteomes" id="UP001261666">
    <property type="component" value="Unassembled WGS sequence"/>
</dbReference>